<name>A0ABR1HL31_9HYPO</name>
<keyword evidence="2" id="KW-1185">Reference proteome</keyword>
<comment type="caution">
    <text evidence="1">The sequence shown here is derived from an EMBL/GenBank/DDBJ whole genome shotgun (WGS) entry which is preliminary data.</text>
</comment>
<accession>A0ABR1HL31</accession>
<dbReference type="EMBL" id="JAZAVK010000121">
    <property type="protein sequence ID" value="KAK7421413.1"/>
    <property type="molecule type" value="Genomic_DNA"/>
</dbReference>
<evidence type="ECO:0000313" key="2">
    <source>
        <dbReference type="Proteomes" id="UP001498421"/>
    </source>
</evidence>
<organism evidence="1 2">
    <name type="scientific">Neonectria magnoliae</name>
    <dbReference type="NCBI Taxonomy" id="2732573"/>
    <lineage>
        <taxon>Eukaryota</taxon>
        <taxon>Fungi</taxon>
        <taxon>Dikarya</taxon>
        <taxon>Ascomycota</taxon>
        <taxon>Pezizomycotina</taxon>
        <taxon>Sordariomycetes</taxon>
        <taxon>Hypocreomycetidae</taxon>
        <taxon>Hypocreales</taxon>
        <taxon>Nectriaceae</taxon>
        <taxon>Neonectria</taxon>
    </lineage>
</organism>
<gene>
    <name evidence="1" type="ORF">QQZ08_009968</name>
</gene>
<reference evidence="1 2" key="1">
    <citation type="journal article" date="2025" name="Microbiol. Resour. Announc.">
        <title>Draft genome sequences for Neonectria magnoliae and Neonectria punicea, canker pathogens of Liriodendron tulipifera and Acer saccharum in West Virginia.</title>
        <authorList>
            <person name="Petronek H.M."/>
            <person name="Kasson M.T."/>
            <person name="Metheny A.M."/>
            <person name="Stauder C.M."/>
            <person name="Lovett B."/>
            <person name="Lynch S.C."/>
            <person name="Garnas J.R."/>
            <person name="Kasson L.R."/>
            <person name="Stajich J.E."/>
        </authorList>
    </citation>
    <scope>NUCLEOTIDE SEQUENCE [LARGE SCALE GENOMIC DNA]</scope>
    <source>
        <strain evidence="1 2">NRRL 64651</strain>
    </source>
</reference>
<sequence>MQWVFLLGKSKGDDLNNDKLWNAATRLVTEPKYLDSGPLSLILHENALVPGNVQAMKALLARSTDKFGEAGDPYKAIRLAHKAWERRLPVTPLAYRTPSSSGDGRPSFRCGAALPLRAWKLLWPPLGVMNIPNALIRLLQAFLSNFDHDIVPLNLAVAATIIYFDMERRKWDPELTDSKMVTGVQPAKAPLAQFVLYFPHLLRFTEVAKLSRYPYPLRFVGHWYAEDLYRNGAFGIPDINLNEWRARQLVQNVQMRAAGVSVDHRFHLLPASMPGSETKWSLWVKDAKEPSRSLNGLCLLNDNSNGGAPQLLWARKCNAGCGGALKVVVCLETHYRQILPGSSLPA</sequence>
<evidence type="ECO:0000313" key="1">
    <source>
        <dbReference type="EMBL" id="KAK7421413.1"/>
    </source>
</evidence>
<protein>
    <submittedName>
        <fullName evidence="1">Uncharacterized protein</fullName>
    </submittedName>
</protein>
<proteinExistence type="predicted"/>
<dbReference type="Proteomes" id="UP001498421">
    <property type="component" value="Unassembled WGS sequence"/>
</dbReference>